<dbReference type="SMART" id="SM00014">
    <property type="entry name" value="acidPPc"/>
    <property type="match status" value="1"/>
</dbReference>
<dbReference type="Proteomes" id="UP000029964">
    <property type="component" value="Unassembled WGS sequence"/>
</dbReference>
<feature type="transmembrane region" description="Helical" evidence="7">
    <location>
        <begin position="202"/>
        <end position="222"/>
    </location>
</feature>
<accession>A0A086T3R4</accession>
<dbReference type="GO" id="GO:0046839">
    <property type="term" value="P:phospholipid dephosphorylation"/>
    <property type="evidence" value="ECO:0007669"/>
    <property type="project" value="TreeGrafter"/>
</dbReference>
<evidence type="ECO:0000256" key="4">
    <source>
        <dbReference type="ARBA" id="ARBA00022989"/>
    </source>
</evidence>
<comment type="caution">
    <text evidence="9">The sequence shown here is derived from an EMBL/GenBank/DDBJ whole genome shotgun (WGS) entry which is preliminary data.</text>
</comment>
<dbReference type="STRING" id="857340.A0A086T3R4"/>
<dbReference type="AlphaFoldDB" id="A0A086T3R4"/>
<dbReference type="InterPro" id="IPR043216">
    <property type="entry name" value="PAP-like"/>
</dbReference>
<feature type="transmembrane region" description="Helical" evidence="7">
    <location>
        <begin position="176"/>
        <end position="195"/>
    </location>
</feature>
<evidence type="ECO:0000256" key="5">
    <source>
        <dbReference type="ARBA" id="ARBA00023136"/>
    </source>
</evidence>
<dbReference type="HOGENOM" id="CLU_021458_6_1_1"/>
<feature type="region of interest" description="Disordered" evidence="6">
    <location>
        <begin position="268"/>
        <end position="301"/>
    </location>
</feature>
<evidence type="ECO:0000313" key="9">
    <source>
        <dbReference type="EMBL" id="KFH43996.1"/>
    </source>
</evidence>
<evidence type="ECO:0000256" key="2">
    <source>
        <dbReference type="ARBA" id="ARBA00008816"/>
    </source>
</evidence>
<dbReference type="SUPFAM" id="SSF48317">
    <property type="entry name" value="Acid phosphatase/Vanadium-dependent haloperoxidase"/>
    <property type="match status" value="1"/>
</dbReference>
<evidence type="ECO:0000313" key="10">
    <source>
        <dbReference type="Proteomes" id="UP000029964"/>
    </source>
</evidence>
<proteinExistence type="inferred from homology"/>
<keyword evidence="10" id="KW-1185">Reference proteome</keyword>
<sequence>MPSGSGRVSPSQLSPVARLWQTTNAPDYGGLIVLTVAWILVLLFVDPFHGLFFVNDLQISFPFAEHERVPVWLNFVCALFAPLAVLIVFNIVLRSPLVKHEATYLPLAISVIFTSLVTDILKNAVGRPRPDLLARCLPAPDTPPDVPVDASVCTADPSTHVFQEGWRSFPSGHSSFSFAGLGFTALFLAGQLGVFRPGTRDLGRFLLCLVPLVGATLIAISRCEDYRHDVYDVCTGSALGMAVAYWSYRRYWPRLSSPRCHEPYQLTEAASAGPDWQRVRDEEEAGADAGYEMATLPEDRR</sequence>
<dbReference type="GO" id="GO:0008195">
    <property type="term" value="F:phosphatidate phosphatase activity"/>
    <property type="evidence" value="ECO:0007669"/>
    <property type="project" value="TreeGrafter"/>
</dbReference>
<feature type="transmembrane region" description="Helical" evidence="7">
    <location>
        <begin position="104"/>
        <end position="121"/>
    </location>
</feature>
<name>A0A086T3R4_HAPC1</name>
<feature type="transmembrane region" description="Helical" evidence="7">
    <location>
        <begin position="72"/>
        <end position="92"/>
    </location>
</feature>
<comment type="similarity">
    <text evidence="2">Belongs to the PA-phosphatase related phosphoesterase family.</text>
</comment>
<dbReference type="Pfam" id="PF01569">
    <property type="entry name" value="PAP2"/>
    <property type="match status" value="1"/>
</dbReference>
<dbReference type="Gene3D" id="1.20.144.10">
    <property type="entry name" value="Phosphatidic acid phosphatase type 2/haloperoxidase"/>
    <property type="match status" value="1"/>
</dbReference>
<dbReference type="GO" id="GO:0006644">
    <property type="term" value="P:phospholipid metabolic process"/>
    <property type="evidence" value="ECO:0007669"/>
    <property type="project" value="InterPro"/>
</dbReference>
<dbReference type="EMBL" id="JPKY01000057">
    <property type="protein sequence ID" value="KFH43996.1"/>
    <property type="molecule type" value="Genomic_DNA"/>
</dbReference>
<evidence type="ECO:0000256" key="3">
    <source>
        <dbReference type="ARBA" id="ARBA00022692"/>
    </source>
</evidence>
<dbReference type="InterPro" id="IPR000326">
    <property type="entry name" value="PAP2/HPO"/>
</dbReference>
<evidence type="ECO:0000256" key="7">
    <source>
        <dbReference type="SAM" id="Phobius"/>
    </source>
</evidence>
<comment type="subcellular location">
    <subcellularLocation>
        <location evidence="1">Membrane</location>
        <topology evidence="1">Multi-pass membrane protein</topology>
    </subcellularLocation>
</comment>
<keyword evidence="5 7" id="KW-0472">Membrane</keyword>
<protein>
    <submittedName>
        <fullName evidence="9">Diacylglycerol pyrophosphate phosphatase-like protein</fullName>
    </submittedName>
</protein>
<dbReference type="GO" id="GO:0016020">
    <property type="term" value="C:membrane"/>
    <property type="evidence" value="ECO:0007669"/>
    <property type="project" value="UniProtKB-SubCell"/>
</dbReference>
<evidence type="ECO:0000256" key="1">
    <source>
        <dbReference type="ARBA" id="ARBA00004141"/>
    </source>
</evidence>
<feature type="transmembrane region" description="Helical" evidence="7">
    <location>
        <begin position="28"/>
        <end position="52"/>
    </location>
</feature>
<dbReference type="PANTHER" id="PTHR10165">
    <property type="entry name" value="LIPID PHOSPHATE PHOSPHATASE"/>
    <property type="match status" value="1"/>
</dbReference>
<organism evidence="9 10">
    <name type="scientific">Hapsidospora chrysogenum (strain ATCC 11550 / CBS 779.69 / DSM 880 / IAM 14645 / JCM 23072 / IMI 49137)</name>
    <name type="common">Acremonium chrysogenum</name>
    <dbReference type="NCBI Taxonomy" id="857340"/>
    <lineage>
        <taxon>Eukaryota</taxon>
        <taxon>Fungi</taxon>
        <taxon>Dikarya</taxon>
        <taxon>Ascomycota</taxon>
        <taxon>Pezizomycotina</taxon>
        <taxon>Sordariomycetes</taxon>
        <taxon>Hypocreomycetidae</taxon>
        <taxon>Hypocreales</taxon>
        <taxon>Bionectriaceae</taxon>
        <taxon>Hapsidospora</taxon>
    </lineage>
</organism>
<gene>
    <name evidence="9" type="ORF">ACRE_052500</name>
</gene>
<dbReference type="InterPro" id="IPR036938">
    <property type="entry name" value="PAP2/HPO_sf"/>
</dbReference>
<reference evidence="10" key="1">
    <citation type="journal article" date="2014" name="Genome Announc.">
        <title>Genome sequence and annotation of Acremonium chrysogenum, producer of the beta-lactam antibiotic cephalosporin C.</title>
        <authorList>
            <person name="Terfehr D."/>
            <person name="Dahlmann T.A."/>
            <person name="Specht T."/>
            <person name="Zadra I."/>
            <person name="Kuernsteiner H."/>
            <person name="Kueck U."/>
        </authorList>
    </citation>
    <scope>NUCLEOTIDE SEQUENCE [LARGE SCALE GENOMIC DNA]</scope>
    <source>
        <strain evidence="10">ATCC 11550 / CBS 779.69 / DSM 880 / IAM 14645 / JCM 23072 / IMI 49137</strain>
    </source>
</reference>
<evidence type="ECO:0000259" key="8">
    <source>
        <dbReference type="SMART" id="SM00014"/>
    </source>
</evidence>
<dbReference type="OrthoDB" id="10030083at2759"/>
<evidence type="ECO:0000256" key="6">
    <source>
        <dbReference type="SAM" id="MobiDB-lite"/>
    </source>
</evidence>
<keyword evidence="4 7" id="KW-1133">Transmembrane helix</keyword>
<feature type="domain" description="Phosphatidic acid phosphatase type 2/haloperoxidase" evidence="8">
    <location>
        <begin position="105"/>
        <end position="248"/>
    </location>
</feature>
<dbReference type="PANTHER" id="PTHR10165:SF35">
    <property type="entry name" value="RE23632P"/>
    <property type="match status" value="1"/>
</dbReference>
<dbReference type="CDD" id="cd03390">
    <property type="entry name" value="PAP2_containing_1_like"/>
    <property type="match status" value="1"/>
</dbReference>
<keyword evidence="3 7" id="KW-0812">Transmembrane</keyword>